<reference evidence="1 2" key="1">
    <citation type="journal article" date="2018" name="PLoS Genet.">
        <title>Population sequencing reveals clonal diversity and ancestral inbreeding in the grapevine cultivar Chardonnay.</title>
        <authorList>
            <person name="Roach M.J."/>
            <person name="Johnson D.L."/>
            <person name="Bohlmann J."/>
            <person name="van Vuuren H.J."/>
            <person name="Jones S.J."/>
            <person name="Pretorius I.S."/>
            <person name="Schmidt S.A."/>
            <person name="Borneman A.R."/>
        </authorList>
    </citation>
    <scope>NUCLEOTIDE SEQUENCE [LARGE SCALE GENOMIC DNA]</scope>
    <source>
        <strain evidence="2">cv. Chardonnay</strain>
        <tissue evidence="1">Leaf</tissue>
    </source>
</reference>
<organism evidence="1 2">
    <name type="scientific">Vitis vinifera</name>
    <name type="common">Grape</name>
    <dbReference type="NCBI Taxonomy" id="29760"/>
    <lineage>
        <taxon>Eukaryota</taxon>
        <taxon>Viridiplantae</taxon>
        <taxon>Streptophyta</taxon>
        <taxon>Embryophyta</taxon>
        <taxon>Tracheophyta</taxon>
        <taxon>Spermatophyta</taxon>
        <taxon>Magnoliopsida</taxon>
        <taxon>eudicotyledons</taxon>
        <taxon>Gunneridae</taxon>
        <taxon>Pentapetalae</taxon>
        <taxon>rosids</taxon>
        <taxon>Vitales</taxon>
        <taxon>Vitaceae</taxon>
        <taxon>Viteae</taxon>
        <taxon>Vitis</taxon>
    </lineage>
</organism>
<protein>
    <submittedName>
        <fullName evidence="1">Uncharacterized protein</fullName>
    </submittedName>
</protein>
<accession>A0A438JRL9</accession>
<proteinExistence type="predicted"/>
<dbReference type="EMBL" id="QGNW01000030">
    <property type="protein sequence ID" value="RVX11602.1"/>
    <property type="molecule type" value="Genomic_DNA"/>
</dbReference>
<dbReference type="AlphaFoldDB" id="A0A438JRL9"/>
<dbReference type="Proteomes" id="UP000288805">
    <property type="component" value="Unassembled WGS sequence"/>
</dbReference>
<sequence length="112" mass="12854">MMGKDPKNPQFKWVHNSPTSKKTQLWIRLRTQLGYGHRGRRRNRTLNRGGPGFGHRCTEGGIENWLIGLLQPVIDNLKKPDYVQRVEIKQFSLGDEPLSVRNGRAQNFSSGQ</sequence>
<dbReference type="PANTHER" id="PTHR47261:SF2">
    <property type="entry name" value="CALCIUM-DEPENDENT LIPID-BINDING (CALB DOMAIN) FAMILY PROTEIN"/>
    <property type="match status" value="1"/>
</dbReference>
<comment type="caution">
    <text evidence="1">The sequence shown here is derived from an EMBL/GenBank/DDBJ whole genome shotgun (WGS) entry which is preliminary data.</text>
</comment>
<dbReference type="PANTHER" id="PTHR47261">
    <property type="entry name" value="CALCIUM-DEPENDENT LIPID-BINDING (CALB DOMAIN) FAMILY PROTEIN"/>
    <property type="match status" value="1"/>
</dbReference>
<gene>
    <name evidence="1" type="ORF">CK203_015795</name>
</gene>
<evidence type="ECO:0000313" key="1">
    <source>
        <dbReference type="EMBL" id="RVX11602.1"/>
    </source>
</evidence>
<evidence type="ECO:0000313" key="2">
    <source>
        <dbReference type="Proteomes" id="UP000288805"/>
    </source>
</evidence>
<name>A0A438JRL9_VITVI</name>